<protein>
    <submittedName>
        <fullName evidence="3">Disulfide isomerase</fullName>
    </submittedName>
</protein>
<dbReference type="Proteomes" id="UP000660262">
    <property type="component" value="Unassembled WGS sequence"/>
</dbReference>
<dbReference type="Gene3D" id="3.40.30.10">
    <property type="entry name" value="Glutaredoxin"/>
    <property type="match status" value="1"/>
</dbReference>
<dbReference type="GO" id="GO:0007166">
    <property type="term" value="P:cell surface receptor signaling pathway"/>
    <property type="evidence" value="ECO:0007669"/>
    <property type="project" value="InterPro"/>
</dbReference>
<feature type="compositionally biased region" description="Low complexity" evidence="1">
    <location>
        <begin position="681"/>
        <end position="692"/>
    </location>
</feature>
<feature type="compositionally biased region" description="Low complexity" evidence="1">
    <location>
        <begin position="87"/>
        <end position="102"/>
    </location>
</feature>
<evidence type="ECO:0000259" key="2">
    <source>
        <dbReference type="PROSITE" id="PS51352"/>
    </source>
</evidence>
<feature type="region of interest" description="Disordered" evidence="1">
    <location>
        <begin position="87"/>
        <end position="107"/>
    </location>
</feature>
<dbReference type="InterPro" id="IPR036537">
    <property type="entry name" value="Adaptor_Cbl_N_dom_sf"/>
</dbReference>
<dbReference type="GO" id="GO:0016853">
    <property type="term" value="F:isomerase activity"/>
    <property type="evidence" value="ECO:0007669"/>
    <property type="project" value="UniProtKB-KW"/>
</dbReference>
<feature type="domain" description="Thioredoxin" evidence="2">
    <location>
        <begin position="682"/>
        <end position="820"/>
    </location>
</feature>
<name>A0A830HZ99_9CHLO</name>
<comment type="caution">
    <text evidence="3">The sequence shown here is derived from an EMBL/GenBank/DDBJ whole genome shotgun (WGS) entry which is preliminary data.</text>
</comment>
<dbReference type="InterPro" id="IPR059179">
    <property type="entry name" value="MLKL-like_MCAfunc"/>
</dbReference>
<dbReference type="Pfam" id="PF00085">
    <property type="entry name" value="Thioredoxin"/>
    <property type="match status" value="1"/>
</dbReference>
<reference evidence="3" key="1">
    <citation type="submission" date="2020-10" db="EMBL/GenBank/DDBJ databases">
        <title>Unveiling of a novel bifunctional photoreceptor, Dualchrome1, isolated from a cosmopolitan green alga.</title>
        <authorList>
            <person name="Suzuki S."/>
            <person name="Kawachi M."/>
        </authorList>
    </citation>
    <scope>NUCLEOTIDE SEQUENCE</scope>
    <source>
        <strain evidence="3">NIES 2893</strain>
    </source>
</reference>
<evidence type="ECO:0000256" key="1">
    <source>
        <dbReference type="SAM" id="MobiDB-lite"/>
    </source>
</evidence>
<dbReference type="InterPro" id="IPR013766">
    <property type="entry name" value="Thioredoxin_domain"/>
</dbReference>
<dbReference type="AlphaFoldDB" id="A0A830HZ99"/>
<dbReference type="EMBL" id="BNJQ01000042">
    <property type="protein sequence ID" value="GHP12444.1"/>
    <property type="molecule type" value="Genomic_DNA"/>
</dbReference>
<dbReference type="InterPro" id="IPR036249">
    <property type="entry name" value="Thioredoxin-like_sf"/>
</dbReference>
<proteinExistence type="predicted"/>
<organism evidence="3 4">
    <name type="scientific">Pycnococcus provasolii</name>
    <dbReference type="NCBI Taxonomy" id="41880"/>
    <lineage>
        <taxon>Eukaryota</taxon>
        <taxon>Viridiplantae</taxon>
        <taxon>Chlorophyta</taxon>
        <taxon>Pseudoscourfieldiophyceae</taxon>
        <taxon>Pseudoscourfieldiales</taxon>
        <taxon>Pycnococcaceae</taxon>
        <taxon>Pycnococcus</taxon>
    </lineage>
</organism>
<dbReference type="PANTHER" id="PTHR43102">
    <property type="entry name" value="SLR1143 PROTEIN"/>
    <property type="match status" value="1"/>
</dbReference>
<accession>A0A830HZ99</accession>
<sequence>MGCGASTSKSKVAPNNLNNIHEARNINDDFNDVADVEDSNTSHASGMGVGMGSPLVLGAGVGVAAAGVPLGLGSTLAAADAGGGRSAAAAASSSSSSTQPSSIMIPGGTMDAVRHAVTRTTSAAAHAAEIAVDGVVEAAGESRAELAAAAASTAGELMGHATEAASAAGHALLELGKTLPWVAPVAFLIGAVAKAAHDAKTLRADAQAFGRTVESVEDILKEAGDKGTLDKAKNAVDDLRGSLEEGLAYCQRLASQSTFTAMLLSSRDATKLQEINQAIQDSINVITLMASVTTATLVQAKFAQGERLKAKLEELGGAASALDNEDAMKELEGELEASDKLLMASVQKTNLAVEKSHKQLWQRLKTQNEESRAQSDAMSKQIEKLTTMMSAMMAFRAGGENATGESMAQQTTGAVLREIQECMPIRQDEARGIEQIRKLDLDIAGSSDGNVDISDLVDSDDLQKAVQDAAREFGAPMAFMSTFDQDTQTVLASAYDKEKLEGGVGGEYTSSMSGMRMPREMTACQHVIARNEVVQAQGGMGKLDGVPSIGFEAVDALAAAGAEHYVSLKHRFDNLNLDDPDGTFDSFAGIQVKNKGIGDFVSFMSTVEESHYSAAPIRVNGAPIGTFCVLDGKHRNDIDGKKLQQMADRVSEILVRKRAENRQKASTNLLSIEEEGSHTSVQAHADVAQAAASRRMSGKTSESSRSGGAITHLTEDTFEASVMAADRDVVVMLTAPWCGVCKSLVPAFSTMAAKYKSPTFATYDVDASDVPLPHDAWRTNKIPTIVLAPRGVGVNPVRFGGHISSSDLTALEVWLAETHNVAFDPPLARSSGRAPENALVKYEGHDEPAEPSSLTLVNSVSPPATLEQALEKFVQSHAAELDVFSRVIRRVNGYAPSSLEVLGRVLESQHSRTEALADENPSVAKSGMVLGAMKRTAEHHLNMVRHLADSGSAGDAASSSSLLSLAEAVAMRHGAVNTRVVQHAFQQHAASIASSNVPVPQLAGGDAM</sequence>
<gene>
    <name evidence="3" type="ORF">PPROV_001117200</name>
</gene>
<keyword evidence="3" id="KW-0413">Isomerase</keyword>
<dbReference type="CDD" id="cd21037">
    <property type="entry name" value="MLKL_NTD"/>
    <property type="match status" value="1"/>
</dbReference>
<feature type="region of interest" description="Disordered" evidence="1">
    <location>
        <begin position="673"/>
        <end position="710"/>
    </location>
</feature>
<evidence type="ECO:0000313" key="4">
    <source>
        <dbReference type="Proteomes" id="UP000660262"/>
    </source>
</evidence>
<keyword evidence="4" id="KW-1185">Reference proteome</keyword>
<evidence type="ECO:0000313" key="3">
    <source>
        <dbReference type="EMBL" id="GHP12444.1"/>
    </source>
</evidence>
<dbReference type="SUPFAM" id="SSF52833">
    <property type="entry name" value="Thioredoxin-like"/>
    <property type="match status" value="1"/>
</dbReference>
<dbReference type="Gene3D" id="1.20.930.20">
    <property type="entry name" value="Adaptor protein Cbl, N-terminal domain"/>
    <property type="match status" value="1"/>
</dbReference>
<dbReference type="OrthoDB" id="567808at2759"/>
<dbReference type="PROSITE" id="PS51352">
    <property type="entry name" value="THIOREDOXIN_2"/>
    <property type="match status" value="1"/>
</dbReference>
<dbReference type="PANTHER" id="PTHR43102:SF2">
    <property type="entry name" value="GAF DOMAIN-CONTAINING PROTEIN"/>
    <property type="match status" value="1"/>
</dbReference>